<evidence type="ECO:0000313" key="3">
    <source>
        <dbReference type="Proteomes" id="UP000298663"/>
    </source>
</evidence>
<dbReference type="AlphaFoldDB" id="A0A4U5LTB6"/>
<reference evidence="2 3" key="2">
    <citation type="journal article" date="2019" name="G3 (Bethesda)">
        <title>Hybrid Assembly of the Genome of the Entomopathogenic Nematode Steinernema carpocapsae Identifies the X-Chromosome.</title>
        <authorList>
            <person name="Serra L."/>
            <person name="Macchietto M."/>
            <person name="Macias-Munoz A."/>
            <person name="McGill C.J."/>
            <person name="Rodriguez I.M."/>
            <person name="Rodriguez B."/>
            <person name="Murad R."/>
            <person name="Mortazavi A."/>
        </authorList>
    </citation>
    <scope>NUCLEOTIDE SEQUENCE [LARGE SCALE GENOMIC DNA]</scope>
    <source>
        <strain evidence="2 3">ALL</strain>
    </source>
</reference>
<gene>
    <name evidence="2" type="ORF">L596_028995</name>
</gene>
<feature type="transmembrane region" description="Helical" evidence="1">
    <location>
        <begin position="67"/>
        <end position="89"/>
    </location>
</feature>
<proteinExistence type="predicted"/>
<sequence length="99" mass="11673">MIQNRPIRVSENEKWKFETQVNPSSGKPCLPSLDTSGGFVYVFKEPLCKVNQQQYTNLRIRTELITVAWYCAVFRTLLVFNFNLLSTGIPRFRRRRDSR</sequence>
<keyword evidence="3" id="KW-1185">Reference proteome</keyword>
<evidence type="ECO:0000313" key="2">
    <source>
        <dbReference type="EMBL" id="TKR59304.1"/>
    </source>
</evidence>
<reference evidence="2 3" key="1">
    <citation type="journal article" date="2015" name="Genome Biol.">
        <title>Comparative genomics of Steinernema reveals deeply conserved gene regulatory networks.</title>
        <authorList>
            <person name="Dillman A.R."/>
            <person name="Macchietto M."/>
            <person name="Porter C.F."/>
            <person name="Rogers A."/>
            <person name="Williams B."/>
            <person name="Antoshechkin I."/>
            <person name="Lee M.M."/>
            <person name="Goodwin Z."/>
            <person name="Lu X."/>
            <person name="Lewis E.E."/>
            <person name="Goodrich-Blair H."/>
            <person name="Stock S.P."/>
            <person name="Adams B.J."/>
            <person name="Sternberg P.W."/>
            <person name="Mortazavi A."/>
        </authorList>
    </citation>
    <scope>NUCLEOTIDE SEQUENCE [LARGE SCALE GENOMIC DNA]</scope>
    <source>
        <strain evidence="2 3">ALL</strain>
    </source>
</reference>
<dbReference type="EMBL" id="AZBU02000012">
    <property type="protein sequence ID" value="TKR59304.1"/>
    <property type="molecule type" value="Genomic_DNA"/>
</dbReference>
<comment type="caution">
    <text evidence="2">The sequence shown here is derived from an EMBL/GenBank/DDBJ whole genome shotgun (WGS) entry which is preliminary data.</text>
</comment>
<keyword evidence="1" id="KW-0472">Membrane</keyword>
<protein>
    <submittedName>
        <fullName evidence="2">Uncharacterized protein</fullName>
    </submittedName>
</protein>
<evidence type="ECO:0000256" key="1">
    <source>
        <dbReference type="SAM" id="Phobius"/>
    </source>
</evidence>
<keyword evidence="1" id="KW-0812">Transmembrane</keyword>
<dbReference type="Proteomes" id="UP000298663">
    <property type="component" value="Unassembled WGS sequence"/>
</dbReference>
<keyword evidence="1" id="KW-1133">Transmembrane helix</keyword>
<accession>A0A4U5LTB6</accession>
<name>A0A4U5LTB6_STECR</name>
<organism evidence="2 3">
    <name type="scientific">Steinernema carpocapsae</name>
    <name type="common">Entomopathogenic nematode</name>
    <dbReference type="NCBI Taxonomy" id="34508"/>
    <lineage>
        <taxon>Eukaryota</taxon>
        <taxon>Metazoa</taxon>
        <taxon>Ecdysozoa</taxon>
        <taxon>Nematoda</taxon>
        <taxon>Chromadorea</taxon>
        <taxon>Rhabditida</taxon>
        <taxon>Tylenchina</taxon>
        <taxon>Panagrolaimomorpha</taxon>
        <taxon>Strongyloidoidea</taxon>
        <taxon>Steinernematidae</taxon>
        <taxon>Steinernema</taxon>
    </lineage>
</organism>